<keyword evidence="1" id="KW-0812">Transmembrane</keyword>
<keyword evidence="1" id="KW-1133">Transmembrane helix</keyword>
<dbReference type="EMBL" id="BNED01000005">
    <property type="protein sequence ID" value="GHI75819.1"/>
    <property type="molecule type" value="Genomic_DNA"/>
</dbReference>
<keyword evidence="1" id="KW-0472">Membrane</keyword>
<accession>A0ABQ3T636</accession>
<evidence type="ECO:0000256" key="1">
    <source>
        <dbReference type="SAM" id="Phobius"/>
    </source>
</evidence>
<reference evidence="3" key="1">
    <citation type="submission" date="2023-07" db="EMBL/GenBank/DDBJ databases">
        <title>Whole genome shotgun sequence of Streptomyces spororaveus NBRC 15456.</title>
        <authorList>
            <person name="Komaki H."/>
            <person name="Tamura T."/>
        </authorList>
    </citation>
    <scope>NUCLEOTIDE SEQUENCE [LARGE SCALE GENOMIC DNA]</scope>
    <source>
        <strain evidence="3">NBRC 15456</strain>
    </source>
</reference>
<keyword evidence="3" id="KW-1185">Reference proteome</keyword>
<feature type="transmembrane region" description="Helical" evidence="1">
    <location>
        <begin position="6"/>
        <end position="32"/>
    </location>
</feature>
<gene>
    <name evidence="2" type="ORF">Sspor_13800</name>
</gene>
<proteinExistence type="predicted"/>
<dbReference type="Proteomes" id="UP000608522">
    <property type="component" value="Unassembled WGS sequence"/>
</dbReference>
<feature type="transmembrane region" description="Helical" evidence="1">
    <location>
        <begin position="89"/>
        <end position="111"/>
    </location>
</feature>
<evidence type="ECO:0008006" key="4">
    <source>
        <dbReference type="Google" id="ProtNLM"/>
    </source>
</evidence>
<dbReference type="RefSeq" id="WP_202198205.1">
    <property type="nucleotide sequence ID" value="NZ_BAAATO010000011.1"/>
</dbReference>
<protein>
    <recommendedName>
        <fullName evidence="4">DUF1449 family protein</fullName>
    </recommendedName>
</protein>
<sequence>MGEFVAAALGFPAALFSAALIVVVGFWLLVLLGGAEHDSFDGHVHGDAAAAGGVPVTVVASLVIAIAWFTSLTGSVLVRRLDVPATVRSGLAVAVLAVALLLSWSVTRILVRRLRSLFPDLPPPSRLDFVGLTCTIRTGSVSTTFGQAEVAAADGSTAVVQVRQHGHDDLRSGSTALLYAFDEDGEFFWVAPFDPALDPRATA</sequence>
<comment type="caution">
    <text evidence="2">The sequence shown here is derived from an EMBL/GenBank/DDBJ whole genome shotgun (WGS) entry which is preliminary data.</text>
</comment>
<feature type="transmembrane region" description="Helical" evidence="1">
    <location>
        <begin position="44"/>
        <end position="69"/>
    </location>
</feature>
<organism evidence="2 3">
    <name type="scientific">Streptomyces spororaveus</name>
    <dbReference type="NCBI Taxonomy" id="284039"/>
    <lineage>
        <taxon>Bacteria</taxon>
        <taxon>Bacillati</taxon>
        <taxon>Actinomycetota</taxon>
        <taxon>Actinomycetes</taxon>
        <taxon>Kitasatosporales</taxon>
        <taxon>Streptomycetaceae</taxon>
        <taxon>Streptomyces</taxon>
    </lineage>
</organism>
<evidence type="ECO:0000313" key="3">
    <source>
        <dbReference type="Proteomes" id="UP000608522"/>
    </source>
</evidence>
<name>A0ABQ3T636_9ACTN</name>
<evidence type="ECO:0000313" key="2">
    <source>
        <dbReference type="EMBL" id="GHI75819.1"/>
    </source>
</evidence>